<evidence type="ECO:0000313" key="3">
    <source>
        <dbReference type="EMBL" id="POO00649.1"/>
    </source>
</evidence>
<evidence type="ECO:0000259" key="2">
    <source>
        <dbReference type="PROSITE" id="PS50089"/>
    </source>
</evidence>
<reference evidence="4" key="1">
    <citation type="submission" date="2016-06" db="EMBL/GenBank/DDBJ databases">
        <title>Parallel loss of symbiosis genes in relatives of nitrogen-fixing non-legume Parasponia.</title>
        <authorList>
            <person name="Van Velzen R."/>
            <person name="Holmer R."/>
            <person name="Bu F."/>
            <person name="Rutten L."/>
            <person name="Van Zeijl A."/>
            <person name="Liu W."/>
            <person name="Santuari L."/>
            <person name="Cao Q."/>
            <person name="Sharma T."/>
            <person name="Shen D."/>
            <person name="Roswanjaya Y."/>
            <person name="Wardhani T."/>
            <person name="Kalhor M.S."/>
            <person name="Jansen J."/>
            <person name="Van den Hoogen J."/>
            <person name="Gungor B."/>
            <person name="Hartog M."/>
            <person name="Hontelez J."/>
            <person name="Verver J."/>
            <person name="Yang W.-C."/>
            <person name="Schijlen E."/>
            <person name="Repin R."/>
            <person name="Schilthuizen M."/>
            <person name="Schranz E."/>
            <person name="Heidstra R."/>
            <person name="Miyata K."/>
            <person name="Fedorova E."/>
            <person name="Kohlen W."/>
            <person name="Bisseling T."/>
            <person name="Smit S."/>
            <person name="Geurts R."/>
        </authorList>
    </citation>
    <scope>NUCLEOTIDE SEQUENCE [LARGE SCALE GENOMIC DNA]</scope>
    <source>
        <strain evidence="4">cv. RG33-2</strain>
    </source>
</reference>
<evidence type="ECO:0000256" key="1">
    <source>
        <dbReference type="PROSITE-ProRule" id="PRU00175"/>
    </source>
</evidence>
<dbReference type="EMBL" id="JXTC01000012">
    <property type="protein sequence ID" value="POO00649.1"/>
    <property type="molecule type" value="Genomic_DNA"/>
</dbReference>
<proteinExistence type="predicted"/>
<feature type="domain" description="RING-type" evidence="2">
    <location>
        <begin position="49"/>
        <end position="92"/>
    </location>
</feature>
<dbReference type="STRING" id="63057.A0A2P5FSA0"/>
<dbReference type="InParanoid" id="A0A2P5FSA0"/>
<dbReference type="PROSITE" id="PS50089">
    <property type="entry name" value="ZF_RING_2"/>
    <property type="match status" value="1"/>
</dbReference>
<dbReference type="GO" id="GO:0008270">
    <property type="term" value="F:zinc ion binding"/>
    <property type="evidence" value="ECO:0007669"/>
    <property type="project" value="UniProtKB-KW"/>
</dbReference>
<dbReference type="InterPro" id="IPR013083">
    <property type="entry name" value="Znf_RING/FYVE/PHD"/>
</dbReference>
<sequence length="234" mass="24515">MATRQVLARVYEARAMLPSDRLSRLLSLPTFRFSDLSERELEPDDQFQCTACQFKLNTDEDELLVMFLPCGHVFHRTCAIQFVELQMPWCPLVYCPEPDTIDVFDQVRLQAVAVPGGGVEAVVPGGGVEVAMPGRGVEVAVPGGGLDAAVPGGGVDAAVPGGGVEVAVPGGGVDAAVPGGGVDAAVPGANVHDDAELPSASWARAPFLPSSAAAPSVLRRRRRASALPSIDHYY</sequence>
<dbReference type="SUPFAM" id="SSF57850">
    <property type="entry name" value="RING/U-box"/>
    <property type="match status" value="1"/>
</dbReference>
<organism evidence="3 4">
    <name type="scientific">Trema orientale</name>
    <name type="common">Charcoal tree</name>
    <name type="synonym">Celtis orientalis</name>
    <dbReference type="NCBI Taxonomy" id="63057"/>
    <lineage>
        <taxon>Eukaryota</taxon>
        <taxon>Viridiplantae</taxon>
        <taxon>Streptophyta</taxon>
        <taxon>Embryophyta</taxon>
        <taxon>Tracheophyta</taxon>
        <taxon>Spermatophyta</taxon>
        <taxon>Magnoliopsida</taxon>
        <taxon>eudicotyledons</taxon>
        <taxon>Gunneridae</taxon>
        <taxon>Pentapetalae</taxon>
        <taxon>rosids</taxon>
        <taxon>fabids</taxon>
        <taxon>Rosales</taxon>
        <taxon>Cannabaceae</taxon>
        <taxon>Trema</taxon>
    </lineage>
</organism>
<keyword evidence="1" id="KW-0862">Zinc</keyword>
<dbReference type="AlphaFoldDB" id="A0A2P5FSA0"/>
<keyword evidence="1" id="KW-0479">Metal-binding</keyword>
<dbReference type="SMART" id="SM00184">
    <property type="entry name" value="RING"/>
    <property type="match status" value="1"/>
</dbReference>
<dbReference type="Proteomes" id="UP000237000">
    <property type="component" value="Unassembled WGS sequence"/>
</dbReference>
<keyword evidence="4" id="KW-1185">Reference proteome</keyword>
<evidence type="ECO:0000313" key="4">
    <source>
        <dbReference type="Proteomes" id="UP000237000"/>
    </source>
</evidence>
<protein>
    <submittedName>
        <fullName evidence="3">43kDa postsynaptic protein</fullName>
    </submittedName>
</protein>
<keyword evidence="1" id="KW-0863">Zinc-finger</keyword>
<dbReference type="InterPro" id="IPR001841">
    <property type="entry name" value="Znf_RING"/>
</dbReference>
<accession>A0A2P5FSA0</accession>
<dbReference type="Gene3D" id="3.30.40.10">
    <property type="entry name" value="Zinc/RING finger domain, C3HC4 (zinc finger)"/>
    <property type="match status" value="1"/>
</dbReference>
<comment type="caution">
    <text evidence="3">The sequence shown here is derived from an EMBL/GenBank/DDBJ whole genome shotgun (WGS) entry which is preliminary data.</text>
</comment>
<gene>
    <name evidence="3" type="ORF">TorRG33x02_037230</name>
</gene>
<dbReference type="OrthoDB" id="8062037at2759"/>
<name>A0A2P5FSA0_TREOI</name>